<reference evidence="3" key="1">
    <citation type="submission" date="2014-12" db="EMBL/GenBank/DDBJ databases">
        <title>Insight into the proteome of Arion vulgaris.</title>
        <authorList>
            <person name="Aradska J."/>
            <person name="Bulat T."/>
            <person name="Smidak R."/>
            <person name="Sarate P."/>
            <person name="Gangsoo J."/>
            <person name="Sialana F."/>
            <person name="Bilban M."/>
            <person name="Lubec G."/>
        </authorList>
    </citation>
    <scope>NUCLEOTIDE SEQUENCE</scope>
    <source>
        <tissue evidence="3">Skin</tissue>
    </source>
</reference>
<dbReference type="EMBL" id="HACG01043683">
    <property type="protein sequence ID" value="CEK90548.1"/>
    <property type="molecule type" value="Transcribed_RNA"/>
</dbReference>
<sequence length="188" mass="21252">MSDNGNHMCNIDDSDSASECGDESDTSWLSRDASFNNINNNESESSDNDVTFQNADDVGTSQVRSERGTRDLSIAANTNNLWRWRNVRQNELVELDSIIQYQEQQGVTSVTTDYTPIHFFKLFFPDTAIVLITDEMNRYAENHLSQYSGSAKYKKLTWEKTDAVEISAFIGLQIGMGMSCKPAVSDYW</sequence>
<accession>A0A0B7BBZ7</accession>
<dbReference type="AlphaFoldDB" id="A0A0B7BBZ7"/>
<dbReference type="InterPro" id="IPR029526">
    <property type="entry name" value="PGBD"/>
</dbReference>
<evidence type="ECO:0000313" key="3">
    <source>
        <dbReference type="EMBL" id="CEK90548.1"/>
    </source>
</evidence>
<feature type="non-terminal residue" evidence="3">
    <location>
        <position position="188"/>
    </location>
</feature>
<feature type="domain" description="PiggyBac transposable element-derived protein" evidence="2">
    <location>
        <begin position="115"/>
        <end position="188"/>
    </location>
</feature>
<feature type="compositionally biased region" description="Polar residues" evidence="1">
    <location>
        <begin position="26"/>
        <end position="35"/>
    </location>
</feature>
<feature type="compositionally biased region" description="Polar residues" evidence="1">
    <location>
        <begin position="50"/>
        <end position="63"/>
    </location>
</feature>
<organism evidence="3">
    <name type="scientific">Arion vulgaris</name>
    <dbReference type="NCBI Taxonomy" id="1028688"/>
    <lineage>
        <taxon>Eukaryota</taxon>
        <taxon>Metazoa</taxon>
        <taxon>Spiralia</taxon>
        <taxon>Lophotrochozoa</taxon>
        <taxon>Mollusca</taxon>
        <taxon>Gastropoda</taxon>
        <taxon>Heterobranchia</taxon>
        <taxon>Euthyneura</taxon>
        <taxon>Panpulmonata</taxon>
        <taxon>Eupulmonata</taxon>
        <taxon>Stylommatophora</taxon>
        <taxon>Helicina</taxon>
        <taxon>Arionoidea</taxon>
        <taxon>Arionidae</taxon>
        <taxon>Arion</taxon>
    </lineage>
</organism>
<proteinExistence type="predicted"/>
<evidence type="ECO:0000259" key="2">
    <source>
        <dbReference type="Pfam" id="PF13843"/>
    </source>
</evidence>
<protein>
    <recommendedName>
        <fullName evidence="2">PiggyBac transposable element-derived protein domain-containing protein</fullName>
    </recommendedName>
</protein>
<name>A0A0B7BBZ7_9EUPU</name>
<feature type="region of interest" description="Disordered" evidence="1">
    <location>
        <begin position="1"/>
        <end position="68"/>
    </location>
</feature>
<feature type="compositionally biased region" description="Acidic residues" evidence="1">
    <location>
        <begin position="12"/>
        <end position="25"/>
    </location>
</feature>
<dbReference type="Pfam" id="PF13843">
    <property type="entry name" value="DDE_Tnp_1_7"/>
    <property type="match status" value="1"/>
</dbReference>
<gene>
    <name evidence="3" type="primary">ORF177431</name>
</gene>
<dbReference type="PANTHER" id="PTHR46599:SF3">
    <property type="entry name" value="PIGGYBAC TRANSPOSABLE ELEMENT-DERIVED PROTEIN 4"/>
    <property type="match status" value="1"/>
</dbReference>
<dbReference type="PANTHER" id="PTHR46599">
    <property type="entry name" value="PIGGYBAC TRANSPOSABLE ELEMENT-DERIVED PROTEIN 4"/>
    <property type="match status" value="1"/>
</dbReference>
<evidence type="ECO:0000256" key="1">
    <source>
        <dbReference type="SAM" id="MobiDB-lite"/>
    </source>
</evidence>